<accession>A0A841F8L0</accession>
<gene>
    <name evidence="1" type="ORF">HNR73_001278</name>
</gene>
<dbReference type="GO" id="GO:0004180">
    <property type="term" value="F:carboxypeptidase activity"/>
    <property type="evidence" value="ECO:0007669"/>
    <property type="project" value="UniProtKB-KW"/>
</dbReference>
<reference evidence="1 2" key="1">
    <citation type="submission" date="2020-08" db="EMBL/GenBank/DDBJ databases">
        <title>Genomic Encyclopedia of Type Strains, Phase IV (KMG-IV): sequencing the most valuable type-strain genomes for metagenomic binning, comparative biology and taxonomic classification.</title>
        <authorList>
            <person name="Goeker M."/>
        </authorList>
    </citation>
    <scope>NUCLEOTIDE SEQUENCE [LARGE SCALE GENOMIC DNA]</scope>
    <source>
        <strain evidence="1 2">YIM 65646</strain>
    </source>
</reference>
<protein>
    <submittedName>
        <fullName evidence="1">Metal-dependent amidase/aminoacylase/carboxypeptidase family protein</fullName>
    </submittedName>
</protein>
<dbReference type="InterPro" id="IPR017439">
    <property type="entry name" value="Amidohydrolase"/>
</dbReference>
<dbReference type="EMBL" id="JACHGT010000002">
    <property type="protein sequence ID" value="MBB6033431.1"/>
    <property type="molecule type" value="Genomic_DNA"/>
</dbReference>
<dbReference type="PANTHER" id="PTHR11014:SF63">
    <property type="entry name" value="METALLOPEPTIDASE, PUTATIVE (AFU_ORTHOLOGUE AFUA_6G09600)-RELATED"/>
    <property type="match status" value="1"/>
</dbReference>
<organism evidence="1 2">
    <name type="scientific">Phytomonospora endophytica</name>
    <dbReference type="NCBI Taxonomy" id="714109"/>
    <lineage>
        <taxon>Bacteria</taxon>
        <taxon>Bacillati</taxon>
        <taxon>Actinomycetota</taxon>
        <taxon>Actinomycetes</taxon>
        <taxon>Micromonosporales</taxon>
        <taxon>Micromonosporaceae</taxon>
        <taxon>Phytomonospora</taxon>
    </lineage>
</organism>
<dbReference type="AlphaFoldDB" id="A0A841F8L0"/>
<evidence type="ECO:0000313" key="2">
    <source>
        <dbReference type="Proteomes" id="UP000548476"/>
    </source>
</evidence>
<comment type="caution">
    <text evidence="1">The sequence shown here is derived from an EMBL/GenBank/DDBJ whole genome shotgun (WGS) entry which is preliminary data.</text>
</comment>
<dbReference type="Proteomes" id="UP000548476">
    <property type="component" value="Unassembled WGS sequence"/>
</dbReference>
<evidence type="ECO:0000313" key="1">
    <source>
        <dbReference type="EMBL" id="MBB6033431.1"/>
    </source>
</evidence>
<dbReference type="RefSeq" id="WP_184786288.1">
    <property type="nucleotide sequence ID" value="NZ_BONT01000094.1"/>
</dbReference>
<sequence length="397" mass="41561">MTESVHRHPIDQAAVDRAAARIDAGLRALRDDIHRHPELAGAERRTAATVARALTEAGLDVTTGVGGHGVVGVLKGARPGRTVAYRADMDAVASGEQFPGGGATAHVCGHDVHTTVGVGVAKVLASLRERLRGKIVFFFQPAEETLEGARAMLAARVLERYAPAEIHALHCGPMPVGGIAITPGSGLPGLDRGTVTLTGPDAAERAGRLAAELAGLSTVTPPESPADLERLVADIQTPDGPLARFVWLNARAGEPGADGRVDVGVFYRCWPEERHAEVRAEVARLAAPYGDPAVVFPEEPFPALVCAEREARALERHVLAALGPDTVSVAHAAMPFNGEDFALFADRLPGTYSYLGVRRPGAGIETSSPHRAAFDPDPRAIGVGVRAMAGWLAARAA</sequence>
<dbReference type="Gene3D" id="3.40.630.10">
    <property type="entry name" value="Zn peptidases"/>
    <property type="match status" value="2"/>
</dbReference>
<proteinExistence type="predicted"/>
<dbReference type="PANTHER" id="PTHR11014">
    <property type="entry name" value="PEPTIDASE M20 FAMILY MEMBER"/>
    <property type="match status" value="1"/>
</dbReference>
<name>A0A841F8L0_9ACTN</name>
<dbReference type="SUPFAM" id="SSF53187">
    <property type="entry name" value="Zn-dependent exopeptidases"/>
    <property type="match status" value="1"/>
</dbReference>
<dbReference type="InterPro" id="IPR002933">
    <property type="entry name" value="Peptidase_M20"/>
</dbReference>
<keyword evidence="1" id="KW-0645">Protease</keyword>
<keyword evidence="1" id="KW-0378">Hydrolase</keyword>
<keyword evidence="2" id="KW-1185">Reference proteome</keyword>
<dbReference type="Pfam" id="PF01546">
    <property type="entry name" value="Peptidase_M20"/>
    <property type="match status" value="1"/>
</dbReference>
<keyword evidence="1" id="KW-0121">Carboxypeptidase</keyword>